<dbReference type="AlphaFoldDB" id="A0A1H2RIC0"/>
<dbReference type="Proteomes" id="UP000199488">
    <property type="component" value="Unassembled WGS sequence"/>
</dbReference>
<dbReference type="RefSeq" id="WP_091611417.1">
    <property type="nucleotide sequence ID" value="NZ_FNNC01000001.1"/>
</dbReference>
<name>A0A1H2RIC0_9BACI</name>
<sequence>MLIREYVCVTTVAARLPYIAEEVYQAWYVLHAMEYQIWKEWRRSWNQQDSPTEEESLRQAVFDVSGRQGLSVPVIQEIVSYTEKQVWLAMMNGLKNK</sequence>
<dbReference type="OrthoDB" id="2976274at2"/>
<keyword evidence="2" id="KW-1185">Reference proteome</keyword>
<dbReference type="EMBL" id="FNNC01000001">
    <property type="protein sequence ID" value="SDW19206.1"/>
    <property type="molecule type" value="Genomic_DNA"/>
</dbReference>
<gene>
    <name evidence="1" type="ORF">SAMN05421781_0787</name>
</gene>
<evidence type="ECO:0000313" key="1">
    <source>
        <dbReference type="EMBL" id="SDW19206.1"/>
    </source>
</evidence>
<proteinExistence type="predicted"/>
<evidence type="ECO:0000313" key="2">
    <source>
        <dbReference type="Proteomes" id="UP000199488"/>
    </source>
</evidence>
<accession>A0A1H2RIC0</accession>
<reference evidence="1 2" key="1">
    <citation type="submission" date="2016-10" db="EMBL/GenBank/DDBJ databases">
        <authorList>
            <person name="de Groot N.N."/>
        </authorList>
    </citation>
    <scope>NUCLEOTIDE SEQUENCE [LARGE SCALE GENOMIC DNA]</scope>
    <source>
        <strain evidence="1 2">DSM 23126</strain>
    </source>
</reference>
<protein>
    <submittedName>
        <fullName evidence="1">Uncharacterized protein</fullName>
    </submittedName>
</protein>
<organism evidence="1 2">
    <name type="scientific">Marinococcus luteus</name>
    <dbReference type="NCBI Taxonomy" id="1122204"/>
    <lineage>
        <taxon>Bacteria</taxon>
        <taxon>Bacillati</taxon>
        <taxon>Bacillota</taxon>
        <taxon>Bacilli</taxon>
        <taxon>Bacillales</taxon>
        <taxon>Bacillaceae</taxon>
        <taxon>Marinococcus</taxon>
    </lineage>
</organism>